<dbReference type="RefSeq" id="WP_164038449.1">
    <property type="nucleotide sequence ID" value="NZ_JAAGNZ010000001.1"/>
</dbReference>
<name>A0A6M0IK82_9BACT</name>
<reference evidence="2 3" key="1">
    <citation type="submission" date="2020-02" db="EMBL/GenBank/DDBJ databases">
        <title>Draft genome sequence of two Spirosoma agri KCTC 52727 and Spirosoma terrae KCTC 52035.</title>
        <authorList>
            <person name="Rojas J."/>
            <person name="Ambika Manirajan B."/>
            <person name="Ratering S."/>
            <person name="Suarez C."/>
            <person name="Schnell S."/>
        </authorList>
    </citation>
    <scope>NUCLEOTIDE SEQUENCE [LARGE SCALE GENOMIC DNA]</scope>
    <source>
        <strain evidence="2 3">KCTC 52727</strain>
    </source>
</reference>
<keyword evidence="1" id="KW-0472">Membrane</keyword>
<accession>A0A6M0IK82</accession>
<dbReference type="EMBL" id="JAAGNZ010000001">
    <property type="protein sequence ID" value="NEU67791.1"/>
    <property type="molecule type" value="Genomic_DNA"/>
</dbReference>
<keyword evidence="3" id="KW-1185">Reference proteome</keyword>
<evidence type="ECO:0000256" key="1">
    <source>
        <dbReference type="SAM" id="Phobius"/>
    </source>
</evidence>
<evidence type="ECO:0000313" key="2">
    <source>
        <dbReference type="EMBL" id="NEU67791.1"/>
    </source>
</evidence>
<dbReference type="Proteomes" id="UP000477386">
    <property type="component" value="Unassembled WGS sequence"/>
</dbReference>
<organism evidence="2 3">
    <name type="scientific">Spirosoma agri</name>
    <dbReference type="NCBI Taxonomy" id="1987381"/>
    <lineage>
        <taxon>Bacteria</taxon>
        <taxon>Pseudomonadati</taxon>
        <taxon>Bacteroidota</taxon>
        <taxon>Cytophagia</taxon>
        <taxon>Cytophagales</taxon>
        <taxon>Cytophagaceae</taxon>
        <taxon>Spirosoma</taxon>
    </lineage>
</organism>
<comment type="caution">
    <text evidence="2">The sequence shown here is derived from an EMBL/GenBank/DDBJ whole genome shotgun (WGS) entry which is preliminary data.</text>
</comment>
<feature type="transmembrane region" description="Helical" evidence="1">
    <location>
        <begin position="31"/>
        <end position="48"/>
    </location>
</feature>
<gene>
    <name evidence="2" type="ORF">GK091_12950</name>
</gene>
<keyword evidence="1" id="KW-1133">Transmembrane helix</keyword>
<proteinExistence type="predicted"/>
<dbReference type="AlphaFoldDB" id="A0A6M0IK82"/>
<feature type="transmembrane region" description="Helical" evidence="1">
    <location>
        <begin position="7"/>
        <end position="25"/>
    </location>
</feature>
<sequence>MNKKLKNSIEIVGLVVTIWGIITAIQNEKIVYIFLLLFVLAALSFVAFREYIFKSIEFHSIDYEFTIHDKEGKRAVCKKKKLFTVYSKNFTTLHDKNIGGTGNVNFIKSNMGKPMQVTEGGSISLITMFHPPLKEDIQHKHTIEMEYINCFTESIESILIQADRKCAAVTTNISFPHDRPCKSAKAYLFFDDSATQLDKPTISDDGKKLEFVVTKPKQFGKYNIEFTW</sequence>
<protein>
    <submittedName>
        <fullName evidence="2">Uncharacterized protein</fullName>
    </submittedName>
</protein>
<keyword evidence="1" id="KW-0812">Transmembrane</keyword>
<evidence type="ECO:0000313" key="3">
    <source>
        <dbReference type="Proteomes" id="UP000477386"/>
    </source>
</evidence>